<reference evidence="2" key="1">
    <citation type="submission" date="2005-09" db="EMBL/GenBank/DDBJ databases">
        <title>Annotation of the Aspergillus terreus NIH2624 genome.</title>
        <authorList>
            <person name="Birren B.W."/>
            <person name="Lander E.S."/>
            <person name="Galagan J.E."/>
            <person name="Nusbaum C."/>
            <person name="Devon K."/>
            <person name="Henn M."/>
            <person name="Ma L.-J."/>
            <person name="Jaffe D.B."/>
            <person name="Butler J."/>
            <person name="Alvarez P."/>
            <person name="Gnerre S."/>
            <person name="Grabherr M."/>
            <person name="Kleber M."/>
            <person name="Mauceli E.W."/>
            <person name="Brockman W."/>
            <person name="Rounsley S."/>
            <person name="Young S.K."/>
            <person name="LaButti K."/>
            <person name="Pushparaj V."/>
            <person name="DeCaprio D."/>
            <person name="Crawford M."/>
            <person name="Koehrsen M."/>
            <person name="Engels R."/>
            <person name="Montgomery P."/>
            <person name="Pearson M."/>
            <person name="Howarth C."/>
            <person name="Larson L."/>
            <person name="Luoma S."/>
            <person name="White J."/>
            <person name="Alvarado L."/>
            <person name="Kodira C.D."/>
            <person name="Zeng Q."/>
            <person name="Oleary S."/>
            <person name="Yandava C."/>
            <person name="Denning D.W."/>
            <person name="Nierman W.C."/>
            <person name="Milne T."/>
            <person name="Madden K."/>
        </authorList>
    </citation>
    <scope>NUCLEOTIDE SEQUENCE [LARGE SCALE GENOMIC DNA]</scope>
    <source>
        <strain evidence="2">NIH 2624 / FGSC A1156</strain>
    </source>
</reference>
<gene>
    <name evidence="1" type="ORF">ATEG_01769</name>
</gene>
<dbReference type="GeneID" id="4316281"/>
<name>Q0CX15_ASPTN</name>
<dbReference type="OrthoDB" id="2861623at2759"/>
<dbReference type="Gene3D" id="1.10.600.10">
    <property type="entry name" value="Farnesyl Diphosphate Synthase"/>
    <property type="match status" value="1"/>
</dbReference>
<accession>Q0CX15</accession>
<dbReference type="RefSeq" id="XP_001209134.1">
    <property type="nucleotide sequence ID" value="XM_001209134.1"/>
</dbReference>
<dbReference type="HOGENOM" id="CLU_1643349_0_0_1"/>
<dbReference type="InterPro" id="IPR008949">
    <property type="entry name" value="Isoprenoid_synthase_dom_sf"/>
</dbReference>
<dbReference type="Pfam" id="PF19086">
    <property type="entry name" value="Terpene_syn_C_2"/>
    <property type="match status" value="1"/>
</dbReference>
<dbReference type="SUPFAM" id="SSF48576">
    <property type="entry name" value="Terpenoid synthases"/>
    <property type="match status" value="1"/>
</dbReference>
<sequence length="161" mass="18521">MAFFITWSFIWDDEIVVSEGSYHFDFAEAQAYREESLKAIQNALGLGEQPDAQGTAGQNTFLRSFEILGKPLCEEYTIAQRKRFLREWVRFLDASEWEQRRRIEGTIPSLDEYLACRMGTNGAYVLLALDEFALGIQLPQEAMDHPAMQVLWEATNKILSM</sequence>
<dbReference type="EMBL" id="CH476595">
    <property type="protein sequence ID" value="EAU38526.1"/>
    <property type="molecule type" value="Genomic_DNA"/>
</dbReference>
<organism evidence="1 2">
    <name type="scientific">Aspergillus terreus (strain NIH 2624 / FGSC A1156)</name>
    <dbReference type="NCBI Taxonomy" id="341663"/>
    <lineage>
        <taxon>Eukaryota</taxon>
        <taxon>Fungi</taxon>
        <taxon>Dikarya</taxon>
        <taxon>Ascomycota</taxon>
        <taxon>Pezizomycotina</taxon>
        <taxon>Eurotiomycetes</taxon>
        <taxon>Eurotiomycetidae</taxon>
        <taxon>Eurotiales</taxon>
        <taxon>Aspergillaceae</taxon>
        <taxon>Aspergillus</taxon>
        <taxon>Aspergillus subgen. Circumdati</taxon>
    </lineage>
</organism>
<evidence type="ECO:0000313" key="2">
    <source>
        <dbReference type="Proteomes" id="UP000007963"/>
    </source>
</evidence>
<proteinExistence type="predicted"/>
<protein>
    <submittedName>
        <fullName evidence="1">Uncharacterized protein</fullName>
    </submittedName>
</protein>
<dbReference type="STRING" id="341663.Q0CX15"/>
<dbReference type="Proteomes" id="UP000007963">
    <property type="component" value="Unassembled WGS sequence"/>
</dbReference>
<dbReference type="VEuPathDB" id="FungiDB:ATEG_01769"/>
<evidence type="ECO:0000313" key="1">
    <source>
        <dbReference type="EMBL" id="EAU38526.1"/>
    </source>
</evidence>
<dbReference type="AlphaFoldDB" id="Q0CX15"/>